<accession>A0ABF7R0A8</accession>
<reference evidence="9 10" key="1">
    <citation type="submission" date="2016-07" db="EMBL/GenBank/DDBJ databases">
        <title>Reassembled and rearranged: the organization and evolution of antigen-encoding plasmids in two relapsing fever Borrelia species.</title>
        <authorList>
            <person name="Barbour A.G."/>
            <person name="Dai Q."/>
            <person name="Miller S.C."/>
            <person name="Porcella S.F."/>
            <person name="Schwan T.G."/>
            <person name="Lopez J.E."/>
        </authorList>
    </citation>
    <scope>NUCLEOTIDE SEQUENCE [LARGE SCALE GENOMIC DNA]</scope>
    <source>
        <strain evidence="9 10">91E135</strain>
        <plasmid evidence="9 10">lpU43</plasmid>
    </source>
</reference>
<evidence type="ECO:0000256" key="6">
    <source>
        <dbReference type="ARBA" id="ARBA00023237"/>
    </source>
</evidence>
<evidence type="ECO:0000313" key="10">
    <source>
        <dbReference type="Proteomes" id="UP000001205"/>
    </source>
</evidence>
<organism evidence="9 10">
    <name type="scientific">Borrelia turicatae (strain 91E135)</name>
    <dbReference type="NCBI Taxonomy" id="314724"/>
    <lineage>
        <taxon>Bacteria</taxon>
        <taxon>Pseudomonadati</taxon>
        <taxon>Spirochaetota</taxon>
        <taxon>Spirochaetia</taxon>
        <taxon>Spirochaetales</taxon>
        <taxon>Borreliaceae</taxon>
        <taxon>Borrelia</taxon>
    </lineage>
</organism>
<dbReference type="EMBL" id="CP019369">
    <property type="protein sequence ID" value="ASJ27793.1"/>
    <property type="molecule type" value="Genomic_DNA"/>
</dbReference>
<comment type="subcellular location">
    <subcellularLocation>
        <location evidence="2 8">Cell outer membrane</location>
        <topology evidence="2 8">Lipid-anchor</topology>
    </subcellularLocation>
</comment>
<dbReference type="AlphaFoldDB" id="A0ABF7R0A8"/>
<keyword evidence="7 8" id="KW-0449">Lipoprotein</keyword>
<sequence>MKRITLSALLMTLFLLLSCGSGQQPQAGKDGSEKGTGSLSAVLMEVGRSAESAFYSFMELVSGTLGLRVTKDTTKQQVGEHFSGLGKKLGEAAAELEEVAKNSEIDVDKGGLLNKVIKEAVDAAKTTLSTLKGHLESLKNIGDGDKLVDVKSDQQGVEADMDALKRALKALQGIVETSEGVGIDKLKESSVKLDQASIGIANAKNGAKVLAAGHKAGEAVGDKAATIVSAVSGREMLESIVKSSEDKVAKITANATASTTPLEFAVGGTAEHVSNSEQSKAAAVAGGIALRSLVKGGKLASHSTNNDEKAVQSAGITAVNKLLVAVEDIIKKTVKNVLDKVKGEVDKARAPKAVVSESGQQ</sequence>
<proteinExistence type="predicted"/>
<evidence type="ECO:0000256" key="2">
    <source>
        <dbReference type="ARBA" id="ARBA00004459"/>
    </source>
</evidence>
<gene>
    <name evidence="9" type="primary">vlpA2</name>
    <name evidence="9" type="ORF">BT0_U20</name>
</gene>
<evidence type="ECO:0000256" key="4">
    <source>
        <dbReference type="ARBA" id="ARBA00023136"/>
    </source>
</evidence>
<dbReference type="Pfam" id="PF00921">
    <property type="entry name" value="Lipoprotein_2"/>
    <property type="match status" value="1"/>
</dbReference>
<evidence type="ECO:0000313" key="9">
    <source>
        <dbReference type="EMBL" id="ASJ27793.1"/>
    </source>
</evidence>
<evidence type="ECO:0000256" key="3">
    <source>
        <dbReference type="ARBA" id="ARBA00022729"/>
    </source>
</evidence>
<dbReference type="GO" id="GO:0009279">
    <property type="term" value="C:cell outer membrane"/>
    <property type="evidence" value="ECO:0007669"/>
    <property type="project" value="UniProtKB-SubCell"/>
</dbReference>
<keyword evidence="6 8" id="KW-0998">Cell outer membrane</keyword>
<name>A0ABF7R0A8_BORT9</name>
<keyword evidence="5 8" id="KW-0564">Palmitate</keyword>
<keyword evidence="9" id="KW-0614">Plasmid</keyword>
<feature type="chain" id="PRO_5044530395" description="Variable large protein" evidence="8">
    <location>
        <begin position="24"/>
        <end position="361"/>
    </location>
</feature>
<keyword evidence="3 8" id="KW-0732">Signal</keyword>
<dbReference type="KEGG" id="btu:BT0_U20"/>
<comment type="function">
    <text evidence="1 8">The Vlp and Vsp proteins are antigenically distinct proteins, only one vlp or vsp gene is transcriptionally active at any one time. Switching between these genes is a mechanism of host immune response evasion.</text>
</comment>
<evidence type="ECO:0000256" key="5">
    <source>
        <dbReference type="ARBA" id="ARBA00023139"/>
    </source>
</evidence>
<evidence type="ECO:0000256" key="8">
    <source>
        <dbReference type="RuleBase" id="RU363105"/>
    </source>
</evidence>
<feature type="signal peptide" evidence="8">
    <location>
        <begin position="1"/>
        <end position="23"/>
    </location>
</feature>
<dbReference type="InterPro" id="IPR000680">
    <property type="entry name" value="Borrelia_lipo"/>
</dbReference>
<dbReference type="Proteomes" id="UP000001205">
    <property type="component" value="Plasmid lpU43"/>
</dbReference>
<dbReference type="SUPFAM" id="SSF74748">
    <property type="entry name" value="Variable surface antigen VlsE"/>
    <property type="match status" value="1"/>
</dbReference>
<geneLocation type="plasmid" evidence="9 10">
    <name>lpU43</name>
</geneLocation>
<protein>
    <recommendedName>
        <fullName evidence="8">Variable large protein</fullName>
    </recommendedName>
</protein>
<keyword evidence="10" id="KW-1185">Reference proteome</keyword>
<evidence type="ECO:0000256" key="1">
    <source>
        <dbReference type="ARBA" id="ARBA00003932"/>
    </source>
</evidence>
<dbReference type="RefSeq" id="WP_161491453.1">
    <property type="nucleotide sequence ID" value="NZ_CP019369.1"/>
</dbReference>
<keyword evidence="4 8" id="KW-0472">Membrane</keyword>
<evidence type="ECO:0000256" key="7">
    <source>
        <dbReference type="ARBA" id="ARBA00023288"/>
    </source>
</evidence>
<dbReference type="PROSITE" id="PS51257">
    <property type="entry name" value="PROKAR_LIPOPROTEIN"/>
    <property type="match status" value="1"/>
</dbReference>